<name>A0A1U8ABG7_NELNU</name>
<dbReference type="RefSeq" id="XP_010264134.1">
    <property type="nucleotide sequence ID" value="XM_010265832.2"/>
</dbReference>
<evidence type="ECO:0000313" key="2">
    <source>
        <dbReference type="Proteomes" id="UP000189703"/>
    </source>
</evidence>
<dbReference type="CDD" id="cd23659">
    <property type="entry name" value="USP_At3g01520-like"/>
    <property type="match status" value="1"/>
</dbReference>
<dbReference type="PANTHER" id="PTHR31964:SF113">
    <property type="entry name" value="USPA DOMAIN-CONTAINING PROTEIN"/>
    <property type="match status" value="1"/>
</dbReference>
<dbReference type="InParanoid" id="A0A1U8ABG7"/>
<accession>A0A1U8ABG7</accession>
<dbReference type="InterPro" id="IPR006016">
    <property type="entry name" value="UspA"/>
</dbReference>
<organism evidence="2 3">
    <name type="scientific">Nelumbo nucifera</name>
    <name type="common">Sacred lotus</name>
    <dbReference type="NCBI Taxonomy" id="4432"/>
    <lineage>
        <taxon>Eukaryota</taxon>
        <taxon>Viridiplantae</taxon>
        <taxon>Streptophyta</taxon>
        <taxon>Embryophyta</taxon>
        <taxon>Tracheophyta</taxon>
        <taxon>Spermatophyta</taxon>
        <taxon>Magnoliopsida</taxon>
        <taxon>Proteales</taxon>
        <taxon>Nelumbonaceae</taxon>
        <taxon>Nelumbo</taxon>
    </lineage>
</organism>
<dbReference type="Proteomes" id="UP000189703">
    <property type="component" value="Unplaced"/>
</dbReference>
<dbReference type="STRING" id="4432.A0A1U8ABG7"/>
<protein>
    <submittedName>
        <fullName evidence="3">Universal stress protein A-like protein isoform X1</fullName>
    </submittedName>
</protein>
<dbReference type="SUPFAM" id="SSF52402">
    <property type="entry name" value="Adenine nucleotide alpha hydrolases-like"/>
    <property type="match status" value="1"/>
</dbReference>
<dbReference type="KEGG" id="nnu:104602218"/>
<dbReference type="FunCoup" id="A0A1U8ABG7">
    <property type="interactions" value="323"/>
</dbReference>
<evidence type="ECO:0000313" key="3">
    <source>
        <dbReference type="RefSeq" id="XP_010264134.1"/>
    </source>
</evidence>
<dbReference type="InterPro" id="IPR014729">
    <property type="entry name" value="Rossmann-like_a/b/a_fold"/>
</dbReference>
<dbReference type="eggNOG" id="ENOG502RZF9">
    <property type="taxonomic scope" value="Eukaryota"/>
</dbReference>
<dbReference type="OMA" id="VIFHAQP"/>
<dbReference type="AlphaFoldDB" id="A0A1U8ABG7"/>
<dbReference type="Pfam" id="PF00582">
    <property type="entry name" value="Usp"/>
    <property type="match status" value="1"/>
</dbReference>
<dbReference type="InterPro" id="IPR006015">
    <property type="entry name" value="Universal_stress_UspA"/>
</dbReference>
<dbReference type="OrthoDB" id="843225at2759"/>
<proteinExistence type="predicted"/>
<keyword evidence="2" id="KW-1185">Reference proteome</keyword>
<dbReference type="PRINTS" id="PR01438">
    <property type="entry name" value="UNVRSLSTRESS"/>
</dbReference>
<sequence>MANEEPGCKKKVMIAIDESECSHYALKWVLDHLQDFFPTSSLIIFTVQSLADFAYLSAASPVSGRMFCVATNPELIKSVQEHQRKAALALLEKAKDICATQGVVAETITEVGDPKEVICDAVEKFKINLLILGSHGRGTLKRAFLGSVSNYCVNHCKCPVLVVKKQEEKA</sequence>
<dbReference type="GeneID" id="104602218"/>
<feature type="domain" description="UspA" evidence="1">
    <location>
        <begin position="10"/>
        <end position="164"/>
    </location>
</feature>
<dbReference type="Gene3D" id="3.40.50.620">
    <property type="entry name" value="HUPs"/>
    <property type="match status" value="1"/>
</dbReference>
<evidence type="ECO:0000259" key="1">
    <source>
        <dbReference type="Pfam" id="PF00582"/>
    </source>
</evidence>
<dbReference type="PANTHER" id="PTHR31964">
    <property type="entry name" value="ADENINE NUCLEOTIDE ALPHA HYDROLASES-LIKE SUPERFAMILY PROTEIN"/>
    <property type="match status" value="1"/>
</dbReference>
<gene>
    <name evidence="3" type="primary">LOC104602218</name>
</gene>
<reference evidence="3" key="1">
    <citation type="submission" date="2025-08" db="UniProtKB">
        <authorList>
            <consortium name="RefSeq"/>
        </authorList>
    </citation>
    <scope>IDENTIFICATION</scope>
</reference>